<evidence type="ECO:0000313" key="1">
    <source>
        <dbReference type="EMBL" id="PNJ75178.1"/>
    </source>
</evidence>
<name>A0A2J8WZK9_PONAB</name>
<reference evidence="1" key="1">
    <citation type="submission" date="2017-12" db="EMBL/GenBank/DDBJ databases">
        <title>High-resolution comparative analysis of great ape genomes.</title>
        <authorList>
            <person name="Pollen A."/>
            <person name="Hastie A."/>
            <person name="Hormozdiari F."/>
            <person name="Dougherty M."/>
            <person name="Liu R."/>
            <person name="Chaisson M."/>
            <person name="Hoppe E."/>
            <person name="Hill C."/>
            <person name="Pang A."/>
            <person name="Hillier L."/>
            <person name="Baker C."/>
            <person name="Armstrong J."/>
            <person name="Shendure J."/>
            <person name="Paten B."/>
            <person name="Wilson R."/>
            <person name="Chao H."/>
            <person name="Schneider V."/>
            <person name="Ventura M."/>
            <person name="Kronenberg Z."/>
            <person name="Murali S."/>
            <person name="Gordon D."/>
            <person name="Cantsilieris S."/>
            <person name="Munson K."/>
            <person name="Nelson B."/>
            <person name="Raja A."/>
            <person name="Underwood J."/>
            <person name="Diekhans M."/>
            <person name="Fiddes I."/>
            <person name="Haussler D."/>
            <person name="Eichler E."/>
        </authorList>
    </citation>
    <scope>NUCLEOTIDE SEQUENCE [LARGE SCALE GENOMIC DNA]</scope>
    <source>
        <strain evidence="1">Susie</strain>
    </source>
</reference>
<dbReference type="EMBL" id="NDHI03003374">
    <property type="protein sequence ID" value="PNJ75178.1"/>
    <property type="molecule type" value="Genomic_DNA"/>
</dbReference>
<feature type="non-terminal residue" evidence="1">
    <location>
        <position position="46"/>
    </location>
</feature>
<gene>
    <name evidence="1" type="ORF">CR201_G0005734</name>
</gene>
<accession>A0A2J8WZK9</accession>
<comment type="caution">
    <text evidence="1">The sequence shown here is derived from an EMBL/GenBank/DDBJ whole genome shotgun (WGS) entry which is preliminary data.</text>
</comment>
<sequence length="46" mass="4968">MDSLDHMLTDPLELGPCGDGHGTRIMEDCLLGGTRVSLPEDLLEDV</sequence>
<protein>
    <submittedName>
        <fullName evidence="1">NFRKB isoform 9</fullName>
    </submittedName>
</protein>
<proteinExistence type="predicted"/>
<dbReference type="AlphaFoldDB" id="A0A2J8WZK9"/>
<organism evidence="1">
    <name type="scientific">Pongo abelii</name>
    <name type="common">Sumatran orangutan</name>
    <name type="synonym">Pongo pygmaeus abelii</name>
    <dbReference type="NCBI Taxonomy" id="9601"/>
    <lineage>
        <taxon>Eukaryota</taxon>
        <taxon>Metazoa</taxon>
        <taxon>Chordata</taxon>
        <taxon>Craniata</taxon>
        <taxon>Vertebrata</taxon>
        <taxon>Euteleostomi</taxon>
        <taxon>Mammalia</taxon>
        <taxon>Eutheria</taxon>
        <taxon>Euarchontoglires</taxon>
        <taxon>Primates</taxon>
        <taxon>Haplorrhini</taxon>
        <taxon>Catarrhini</taxon>
        <taxon>Hominidae</taxon>
        <taxon>Pongo</taxon>
    </lineage>
</organism>